<dbReference type="EMBL" id="VLKE01000002">
    <property type="protein sequence ID" value="TWH62280.1"/>
    <property type="molecule type" value="Genomic_DNA"/>
</dbReference>
<comment type="caution">
    <text evidence="2">The sequence shown here is derived from an EMBL/GenBank/DDBJ whole genome shotgun (WGS) entry which is preliminary data.</text>
</comment>
<keyword evidence="3" id="KW-1185">Reference proteome</keyword>
<name>A0A562HU39_MICOL</name>
<proteinExistence type="predicted"/>
<reference evidence="2 3" key="1">
    <citation type="submission" date="2019-07" db="EMBL/GenBank/DDBJ databases">
        <title>R&amp;d 2014.</title>
        <authorList>
            <person name="Klenk H.-P."/>
        </authorList>
    </citation>
    <scope>NUCLEOTIDE SEQUENCE [LARGE SCALE GENOMIC DNA]</scope>
    <source>
        <strain evidence="2 3">DSM 43868</strain>
    </source>
</reference>
<protein>
    <submittedName>
        <fullName evidence="2">Uncharacterized protein</fullName>
    </submittedName>
</protein>
<dbReference type="RefSeq" id="WP_145777887.1">
    <property type="nucleotide sequence ID" value="NZ_BAAATQ010000102.1"/>
</dbReference>
<dbReference type="Proteomes" id="UP000319825">
    <property type="component" value="Unassembled WGS sequence"/>
</dbReference>
<dbReference type="OrthoDB" id="3389882at2"/>
<dbReference type="AlphaFoldDB" id="A0A562HU39"/>
<evidence type="ECO:0000313" key="2">
    <source>
        <dbReference type="EMBL" id="TWH62280.1"/>
    </source>
</evidence>
<gene>
    <name evidence="2" type="ORF">JD77_06331</name>
</gene>
<feature type="region of interest" description="Disordered" evidence="1">
    <location>
        <begin position="1"/>
        <end position="45"/>
    </location>
</feature>
<organism evidence="2 3">
    <name type="scientific">Micromonospora olivasterospora</name>
    <dbReference type="NCBI Taxonomy" id="1880"/>
    <lineage>
        <taxon>Bacteria</taxon>
        <taxon>Bacillati</taxon>
        <taxon>Actinomycetota</taxon>
        <taxon>Actinomycetes</taxon>
        <taxon>Micromonosporales</taxon>
        <taxon>Micromonosporaceae</taxon>
        <taxon>Micromonospora</taxon>
    </lineage>
</organism>
<feature type="compositionally biased region" description="Polar residues" evidence="1">
    <location>
        <begin position="1"/>
        <end position="11"/>
    </location>
</feature>
<accession>A0A562HU39</accession>
<evidence type="ECO:0000256" key="1">
    <source>
        <dbReference type="SAM" id="MobiDB-lite"/>
    </source>
</evidence>
<sequence length="172" mass="18250">MSTTTDEQATTARRRPSPVPVTERETALPTSHSAGVATETANSAARAGARARVAPETALTQGHEAADSPGVWNGLKERLAAYWRPPSVVADPPATLLELIAYARTGEWTSAGIGPVRALGIGYSWLAVAVTTVLYYAAWIVQRPGRLATVTVLYGLLAHTPPGAWLPWPGWL</sequence>
<evidence type="ECO:0000313" key="3">
    <source>
        <dbReference type="Proteomes" id="UP000319825"/>
    </source>
</evidence>